<dbReference type="RefSeq" id="WP_290399078.1">
    <property type="nucleotide sequence ID" value="NZ_JAUHLN010000001.1"/>
</dbReference>
<feature type="domain" description="SPOR" evidence="2">
    <location>
        <begin position="183"/>
        <end position="262"/>
    </location>
</feature>
<dbReference type="Gene3D" id="3.30.70.1070">
    <property type="entry name" value="Sporulation related repeat"/>
    <property type="match status" value="1"/>
</dbReference>
<dbReference type="SUPFAM" id="SSF53187">
    <property type="entry name" value="Zn-dependent exopeptidases"/>
    <property type="match status" value="1"/>
</dbReference>
<protein>
    <submittedName>
        <fullName evidence="3">N-acetylmuramoyl-L-alanine amidase</fullName>
        <ecNumber evidence="3">3.5.1.28</ecNumber>
    </submittedName>
</protein>
<evidence type="ECO:0000313" key="3">
    <source>
        <dbReference type="EMBL" id="MDN4072847.1"/>
    </source>
</evidence>
<evidence type="ECO:0000259" key="2">
    <source>
        <dbReference type="PROSITE" id="PS51724"/>
    </source>
</evidence>
<dbReference type="Gene3D" id="3.40.630.40">
    <property type="entry name" value="Zn-dependent exopeptidases"/>
    <property type="match status" value="1"/>
</dbReference>
<keyword evidence="1 3" id="KW-0378">Hydrolase</keyword>
<dbReference type="InterPro" id="IPR002508">
    <property type="entry name" value="MurNAc-LAA_cat"/>
</dbReference>
<sequence>MIVIDPGHGGSDLGATFKESQEKLFNLKIALRVRDYMEKTYTVKIIMTRTSDKALSLKERTDLANSTAPNFYLSIHNNAGGGSGFESYIFNGHVPEQTKTYQEVIHEAIMNQVKVKYDITDRGKKRANFHVLRETKSPALLLEVLFVDNLKDHAFLNQSSFIEDVSIDIAEAIAKALDLPVKPQPKIFYKVIAGSLKNRTNAEERVSYLESKGIEAFIDPILILGEQHYRVLAGAFSSRENAKERVNALKRGGITDVYIVTEKPKGAPSQLPSKPEDKFTIRGETSLTDQQMDFFVQMVNPNAPLLGALYHRFGEIFGVRADVAFAQAVHETNYFRFTGIIRKEQNNFAGIGAAGEGNPGAAFKTAEEGVLAHIQHLFAYASTEKIPEGYLLVDPLFSLVDRGSAVAWTQLNGKWAFPGTSYGQTILSIYKKMVNFTIQPLVEQKLKLEQILKAM</sequence>
<dbReference type="Proteomes" id="UP001168694">
    <property type="component" value="Unassembled WGS sequence"/>
</dbReference>
<dbReference type="Pfam" id="PF01832">
    <property type="entry name" value="Glucosaminidase"/>
    <property type="match status" value="1"/>
</dbReference>
<dbReference type="EMBL" id="JAUHLN010000001">
    <property type="protein sequence ID" value="MDN4072847.1"/>
    <property type="molecule type" value="Genomic_DNA"/>
</dbReference>
<proteinExistence type="predicted"/>
<organism evidence="3 4">
    <name type="scientific">Fictibacillus terranigra</name>
    <dbReference type="NCBI Taxonomy" id="3058424"/>
    <lineage>
        <taxon>Bacteria</taxon>
        <taxon>Bacillati</taxon>
        <taxon>Bacillota</taxon>
        <taxon>Bacilli</taxon>
        <taxon>Bacillales</taxon>
        <taxon>Fictibacillaceae</taxon>
        <taxon>Fictibacillus</taxon>
    </lineage>
</organism>
<dbReference type="PROSITE" id="PS51724">
    <property type="entry name" value="SPOR"/>
    <property type="match status" value="1"/>
</dbReference>
<accession>A0ABT8E4K5</accession>
<dbReference type="CDD" id="cd02696">
    <property type="entry name" value="MurNAc-LAA"/>
    <property type="match status" value="1"/>
</dbReference>
<dbReference type="InterPro" id="IPR007730">
    <property type="entry name" value="SPOR-like_dom"/>
</dbReference>
<reference evidence="3" key="1">
    <citation type="submission" date="2023-06" db="EMBL/GenBank/DDBJ databases">
        <title>Draft Genome Sequences of Representative Paenibacillus Polymyxa, Bacillus cereus, Fictibacillus sp., and Brevibacillus agri Strains Isolated from Amazonian Dark Earth.</title>
        <authorList>
            <person name="Pellegrinetti T.A."/>
            <person name="Cunha I.C.M."/>
            <person name="Chaves M.G."/>
            <person name="Freitas A.S."/>
            <person name="Silva A.V.R."/>
            <person name="Tsai S.M."/>
            <person name="Mendes L.W."/>
        </authorList>
    </citation>
    <scope>NUCLEOTIDE SEQUENCE</scope>
    <source>
        <strain evidence="3">CENA-BCM004</strain>
    </source>
</reference>
<keyword evidence="4" id="KW-1185">Reference proteome</keyword>
<comment type="caution">
    <text evidence="3">The sequence shown here is derived from an EMBL/GenBank/DDBJ whole genome shotgun (WGS) entry which is preliminary data.</text>
</comment>
<dbReference type="Pfam" id="PF01520">
    <property type="entry name" value="Amidase_3"/>
    <property type="match status" value="1"/>
</dbReference>
<dbReference type="InterPro" id="IPR002901">
    <property type="entry name" value="MGlyc_endo_b_GlcNAc-like_dom"/>
</dbReference>
<dbReference type="GO" id="GO:0008745">
    <property type="term" value="F:N-acetylmuramoyl-L-alanine amidase activity"/>
    <property type="evidence" value="ECO:0007669"/>
    <property type="project" value="UniProtKB-EC"/>
</dbReference>
<dbReference type="EC" id="3.5.1.28" evidence="3"/>
<dbReference type="Pfam" id="PF05036">
    <property type="entry name" value="SPOR"/>
    <property type="match status" value="1"/>
</dbReference>
<name>A0ABT8E4K5_9BACL</name>
<dbReference type="PANTHER" id="PTHR30404:SF0">
    <property type="entry name" value="N-ACETYLMURAMOYL-L-ALANINE AMIDASE AMIC"/>
    <property type="match status" value="1"/>
</dbReference>
<dbReference type="PANTHER" id="PTHR30404">
    <property type="entry name" value="N-ACETYLMURAMOYL-L-ALANINE AMIDASE"/>
    <property type="match status" value="1"/>
</dbReference>
<evidence type="ECO:0000256" key="1">
    <source>
        <dbReference type="ARBA" id="ARBA00022801"/>
    </source>
</evidence>
<dbReference type="InterPro" id="IPR050695">
    <property type="entry name" value="N-acetylmuramoyl_amidase_3"/>
</dbReference>
<dbReference type="SMART" id="SM00646">
    <property type="entry name" value="Ami_3"/>
    <property type="match status" value="1"/>
</dbReference>
<dbReference type="InterPro" id="IPR036680">
    <property type="entry name" value="SPOR-like_sf"/>
</dbReference>
<evidence type="ECO:0000313" key="4">
    <source>
        <dbReference type="Proteomes" id="UP001168694"/>
    </source>
</evidence>
<dbReference type="SUPFAM" id="SSF110997">
    <property type="entry name" value="Sporulation related repeat"/>
    <property type="match status" value="1"/>
</dbReference>
<gene>
    <name evidence="3" type="ORF">QYF49_07355</name>
</gene>